<proteinExistence type="predicted"/>
<feature type="transmembrane region" description="Helical" evidence="1">
    <location>
        <begin position="43"/>
        <end position="61"/>
    </location>
</feature>
<reference evidence="4" key="1">
    <citation type="submission" date="2015-08" db="EMBL/GenBank/DDBJ databases">
        <title>Genome sequencing project for genomic taxonomy and phylogenomics of Bacillus-like bacteria.</title>
        <authorList>
            <person name="Liu B."/>
            <person name="Wang J."/>
            <person name="Zhu Y."/>
            <person name="Liu G."/>
            <person name="Chen Q."/>
            <person name="Chen Z."/>
            <person name="Lan J."/>
            <person name="Che J."/>
            <person name="Ge C."/>
            <person name="Shi H."/>
            <person name="Pan Z."/>
            <person name="Liu X."/>
        </authorList>
    </citation>
    <scope>NUCLEOTIDE SEQUENCE [LARGE SCALE GENOMIC DNA]</scope>
    <source>
        <strain evidence="4">FJAT-22460</strain>
    </source>
</reference>
<dbReference type="EMBL" id="LIUT01000001">
    <property type="protein sequence ID" value="KOR88325.1"/>
    <property type="molecule type" value="Genomic_DNA"/>
</dbReference>
<evidence type="ECO:0000256" key="1">
    <source>
        <dbReference type="SAM" id="Phobius"/>
    </source>
</evidence>
<keyword evidence="1" id="KW-0812">Transmembrane</keyword>
<protein>
    <recommendedName>
        <fullName evidence="2">DUF58 domain-containing protein</fullName>
    </recommendedName>
</protein>
<gene>
    <name evidence="3" type="ORF">AM231_03645</name>
</gene>
<comment type="caution">
    <text evidence="3">The sequence shown here is derived from an EMBL/GenBank/DDBJ whole genome shotgun (WGS) entry which is preliminary data.</text>
</comment>
<keyword evidence="4" id="KW-1185">Reference proteome</keyword>
<dbReference type="OrthoDB" id="140416at2"/>
<evidence type="ECO:0000313" key="4">
    <source>
        <dbReference type="Proteomes" id="UP000036932"/>
    </source>
</evidence>
<dbReference type="AlphaFoldDB" id="A0A0M1P1Z9"/>
<evidence type="ECO:0000259" key="2">
    <source>
        <dbReference type="Pfam" id="PF01882"/>
    </source>
</evidence>
<dbReference type="PATRIC" id="fig|1705565.3.peg.2606"/>
<dbReference type="PANTHER" id="PTHR34351">
    <property type="entry name" value="SLR1927 PROTEIN-RELATED"/>
    <property type="match status" value="1"/>
</dbReference>
<dbReference type="Pfam" id="PF01882">
    <property type="entry name" value="DUF58"/>
    <property type="match status" value="1"/>
</dbReference>
<evidence type="ECO:0000313" key="3">
    <source>
        <dbReference type="EMBL" id="KOR88325.1"/>
    </source>
</evidence>
<dbReference type="InterPro" id="IPR002881">
    <property type="entry name" value="DUF58"/>
</dbReference>
<dbReference type="RefSeq" id="WP_054401379.1">
    <property type="nucleotide sequence ID" value="NZ_LIUT01000001.1"/>
</dbReference>
<keyword evidence="1" id="KW-1133">Transmembrane helix</keyword>
<dbReference type="Proteomes" id="UP000036932">
    <property type="component" value="Unassembled WGS sequence"/>
</dbReference>
<feature type="domain" description="DUF58" evidence="2">
    <location>
        <begin position="215"/>
        <end position="366"/>
    </location>
</feature>
<organism evidence="3 4">
    <name type="scientific">Paenibacillus solani</name>
    <dbReference type="NCBI Taxonomy" id="1705565"/>
    <lineage>
        <taxon>Bacteria</taxon>
        <taxon>Bacillati</taxon>
        <taxon>Bacillota</taxon>
        <taxon>Bacilli</taxon>
        <taxon>Bacillales</taxon>
        <taxon>Paenibacillaceae</taxon>
        <taxon>Paenibacillus</taxon>
    </lineage>
</organism>
<dbReference type="PANTHER" id="PTHR34351:SF2">
    <property type="entry name" value="DUF58 DOMAIN-CONTAINING PROTEIN"/>
    <property type="match status" value="1"/>
</dbReference>
<name>A0A0M1P1Z9_9BACL</name>
<keyword evidence="1" id="KW-0472">Membrane</keyword>
<sequence>MRRAVSLIMNGMQPSRLAAVLAVWCLSLLYVLFQGGKTSIMLFSMISLLSIYLIGAGFGGVNRVIAQRSVRGGAERGVEQLHAGEQVSVKLEVHIPGFLPTPYLIVREVLQRHNGDSWSFEDSVIPNLRGAGKLVFQTPPLERGRYVFSKTEFISEDIFGLMEHKGRLEVQTNFHVLPRTVYIPKWQRNIRNSRLGGTHTTISASRRETTQINGVRDYVYGDRISRIHWNATAKTGTWKSKEFEHESFPRTLIVLDCTAEGYNHAQQFELAVSAAASLIEYGAKEHAGTGLFTTAKEARMFPPADNAGERMRMIQHLVDIDYNRKSKLMASLETSYRHFPKGALFLLISPMSGKDASEIMRWVETRGMNPCFLQITNPRKQNQRDDSIALLQSRGISSYSVSSLEELPAVLGGGT</sequence>
<accession>A0A0M1P1Z9</accession>